<dbReference type="InterPro" id="IPR018376">
    <property type="entry name" value="Enoyl-CoA_hyd/isom_CS"/>
</dbReference>
<dbReference type="AlphaFoldDB" id="A0A165VUX7"/>
<dbReference type="EMBL" id="LMCB01000069">
    <property type="protein sequence ID" value="KZL15485.1"/>
    <property type="molecule type" value="Genomic_DNA"/>
</dbReference>
<evidence type="ECO:0000313" key="3">
    <source>
        <dbReference type="EMBL" id="KZL15485.1"/>
    </source>
</evidence>
<name>A0A165VUX7_9HYPH</name>
<dbReference type="InterPro" id="IPR029045">
    <property type="entry name" value="ClpP/crotonase-like_dom_sf"/>
</dbReference>
<protein>
    <submittedName>
        <fullName evidence="3">Putative enoyl-CoA hydratase echA8</fullName>
        <ecNumber evidence="3">4.2.1.17</ecNumber>
    </submittedName>
</protein>
<dbReference type="PANTHER" id="PTHR43459:SF1">
    <property type="entry name" value="EG:BACN32G11.4 PROTEIN"/>
    <property type="match status" value="1"/>
</dbReference>
<gene>
    <name evidence="3" type="primary">echA8_4</name>
    <name evidence="3" type="ORF">PsAD2_03578</name>
</gene>
<reference evidence="3 4" key="1">
    <citation type="journal article" date="2016" name="Front. Microbiol.">
        <title>Comparative Genomic Analysis Reveals a Diverse Repertoire of Genes Involved in Prokaryote-Eukaryote Interactions within the Pseudovibrio Genus.</title>
        <authorList>
            <person name="Romano S."/>
            <person name="Fernandez-Guerra A."/>
            <person name="Reen F.J."/>
            <person name="Glockner F.O."/>
            <person name="Crowley S.P."/>
            <person name="O'Sullivan O."/>
            <person name="Cotter P.D."/>
            <person name="Adams C."/>
            <person name="Dobson A.D."/>
            <person name="O'Gara F."/>
        </authorList>
    </citation>
    <scope>NUCLEOTIDE SEQUENCE [LARGE SCALE GENOMIC DNA]</scope>
    <source>
        <strain evidence="3 4">Ad2</strain>
    </source>
</reference>
<dbReference type="SUPFAM" id="SSF52096">
    <property type="entry name" value="ClpP/crotonase"/>
    <property type="match status" value="1"/>
</dbReference>
<evidence type="ECO:0000256" key="2">
    <source>
        <dbReference type="RuleBase" id="RU003707"/>
    </source>
</evidence>
<accession>A0A165VUX7</accession>
<dbReference type="CDD" id="cd06558">
    <property type="entry name" value="crotonase-like"/>
    <property type="match status" value="1"/>
</dbReference>
<comment type="caution">
    <text evidence="3">The sequence shown here is derived from an EMBL/GenBank/DDBJ whole genome shotgun (WGS) entry which is preliminary data.</text>
</comment>
<dbReference type="RefSeq" id="WP_068008998.1">
    <property type="nucleotide sequence ID" value="NZ_FOFM01000001.1"/>
</dbReference>
<dbReference type="InterPro" id="IPR014748">
    <property type="entry name" value="Enoyl-CoA_hydra_C"/>
</dbReference>
<dbReference type="Pfam" id="PF00378">
    <property type="entry name" value="ECH_1"/>
    <property type="match status" value="1"/>
</dbReference>
<dbReference type="Gene3D" id="1.10.12.10">
    <property type="entry name" value="Lyase 2-enoyl-coa Hydratase, Chain A, domain 2"/>
    <property type="match status" value="1"/>
</dbReference>
<keyword evidence="3" id="KW-0456">Lyase</keyword>
<dbReference type="InterPro" id="IPR001753">
    <property type="entry name" value="Enoyl-CoA_hydra/iso"/>
</dbReference>
<dbReference type="STRING" id="989403.SAMN05421798_101960"/>
<dbReference type="PROSITE" id="PS00166">
    <property type="entry name" value="ENOYL_COA_HYDRATASE"/>
    <property type="match status" value="1"/>
</dbReference>
<dbReference type="Gene3D" id="3.90.226.10">
    <property type="entry name" value="2-enoyl-CoA Hydratase, Chain A, domain 1"/>
    <property type="match status" value="1"/>
</dbReference>
<evidence type="ECO:0000256" key="1">
    <source>
        <dbReference type="ARBA" id="ARBA00005254"/>
    </source>
</evidence>
<dbReference type="GO" id="GO:0004300">
    <property type="term" value="F:enoyl-CoA hydratase activity"/>
    <property type="evidence" value="ECO:0007669"/>
    <property type="project" value="UniProtKB-EC"/>
</dbReference>
<sequence length="253" mass="27103">MSIESETNGDGLCVITLNEPERRNPLNHETRLSLRSALGEAATNEAVRAVVLTGAGGHFSAGGDIRDQCKRSLGEHRERFAVISDMVSRLARFPKPLVAAVEGWAAGGGFALAMACPMVVASREARFVASFTKIALMPDMGLLSTLPSRIGPARARRLLLDNRVVEATEAFDLGIADLLATPGSAVPLAGEMALKEADGAPLPRQFILDWFARDLAEALEYEATLQPTMLNSSDAAEGRAAFAQKRRPKFRGC</sequence>
<dbReference type="PATRIC" id="fig|989403.3.peg.3871"/>
<keyword evidence="4" id="KW-1185">Reference proteome</keyword>
<dbReference type="EC" id="4.2.1.17" evidence="3"/>
<organism evidence="3 4">
    <name type="scientific">Pseudovibrio axinellae</name>
    <dbReference type="NCBI Taxonomy" id="989403"/>
    <lineage>
        <taxon>Bacteria</taxon>
        <taxon>Pseudomonadati</taxon>
        <taxon>Pseudomonadota</taxon>
        <taxon>Alphaproteobacteria</taxon>
        <taxon>Hyphomicrobiales</taxon>
        <taxon>Stappiaceae</taxon>
        <taxon>Pseudovibrio</taxon>
    </lineage>
</organism>
<dbReference type="PANTHER" id="PTHR43459">
    <property type="entry name" value="ENOYL-COA HYDRATASE"/>
    <property type="match status" value="1"/>
</dbReference>
<proteinExistence type="inferred from homology"/>
<comment type="similarity">
    <text evidence="1 2">Belongs to the enoyl-CoA hydratase/isomerase family.</text>
</comment>
<dbReference type="Proteomes" id="UP000076577">
    <property type="component" value="Unassembled WGS sequence"/>
</dbReference>
<dbReference type="OrthoDB" id="7619812at2"/>
<evidence type="ECO:0000313" key="4">
    <source>
        <dbReference type="Proteomes" id="UP000076577"/>
    </source>
</evidence>